<sequence length="54" mass="6063">MTEVSVKVLALDSDAPRLKIILESGQNIHALNAYPDFPLYPYSARLEQIDYVIA</sequence>
<accession>A0A4Y3WGS4</accession>
<reference evidence="1 2" key="1">
    <citation type="submission" date="2019-06" db="EMBL/GenBank/DDBJ databases">
        <title>Whole genome shotgun sequence of Nitrobacter winogradskyi NBRC 14297.</title>
        <authorList>
            <person name="Hosoyama A."/>
            <person name="Uohara A."/>
            <person name="Ohji S."/>
            <person name="Ichikawa N."/>
        </authorList>
    </citation>
    <scope>NUCLEOTIDE SEQUENCE [LARGE SCALE GENOMIC DNA]</scope>
    <source>
        <strain evidence="1 2">NBRC 14297</strain>
    </source>
</reference>
<protein>
    <submittedName>
        <fullName evidence="1">Uncharacterized protein</fullName>
    </submittedName>
</protein>
<dbReference type="Proteomes" id="UP000318825">
    <property type="component" value="Unassembled WGS sequence"/>
</dbReference>
<name>A0A4Y3WGS4_NITWI</name>
<dbReference type="AlphaFoldDB" id="A0A4Y3WGS4"/>
<comment type="caution">
    <text evidence="1">The sequence shown here is derived from an EMBL/GenBank/DDBJ whole genome shotgun (WGS) entry which is preliminary data.</text>
</comment>
<gene>
    <name evidence="1" type="ORF">NWI01_23680</name>
</gene>
<dbReference type="EMBL" id="BJNF01000067">
    <property type="protein sequence ID" value="GEC16476.1"/>
    <property type="molecule type" value="Genomic_DNA"/>
</dbReference>
<evidence type="ECO:0000313" key="2">
    <source>
        <dbReference type="Proteomes" id="UP000318825"/>
    </source>
</evidence>
<proteinExistence type="predicted"/>
<evidence type="ECO:0000313" key="1">
    <source>
        <dbReference type="EMBL" id="GEC16476.1"/>
    </source>
</evidence>
<organism evidence="1 2">
    <name type="scientific">Nitrobacter winogradskyi</name>
    <name type="common">Nitrobacter agilis</name>
    <dbReference type="NCBI Taxonomy" id="913"/>
    <lineage>
        <taxon>Bacteria</taxon>
        <taxon>Pseudomonadati</taxon>
        <taxon>Pseudomonadota</taxon>
        <taxon>Alphaproteobacteria</taxon>
        <taxon>Hyphomicrobiales</taxon>
        <taxon>Nitrobacteraceae</taxon>
        <taxon>Nitrobacter</taxon>
    </lineage>
</organism>